<dbReference type="Proteomes" id="UP000317378">
    <property type="component" value="Unassembled WGS sequence"/>
</dbReference>
<feature type="region of interest" description="Disordered" evidence="1">
    <location>
        <begin position="281"/>
        <end position="300"/>
    </location>
</feature>
<feature type="region of interest" description="Disordered" evidence="1">
    <location>
        <begin position="171"/>
        <end position="249"/>
    </location>
</feature>
<feature type="compositionally biased region" description="Low complexity" evidence="1">
    <location>
        <begin position="214"/>
        <end position="223"/>
    </location>
</feature>
<organism evidence="2 3">
    <name type="scientific">Streptomyces sporangiiformans</name>
    <dbReference type="NCBI Taxonomy" id="2315329"/>
    <lineage>
        <taxon>Bacteria</taxon>
        <taxon>Bacillati</taxon>
        <taxon>Actinomycetota</taxon>
        <taxon>Actinomycetes</taxon>
        <taxon>Kitasatosporales</taxon>
        <taxon>Streptomycetaceae</taxon>
        <taxon>Streptomyces</taxon>
    </lineage>
</organism>
<keyword evidence="3" id="KW-1185">Reference proteome</keyword>
<accession>A0A505DJU2</accession>
<evidence type="ECO:0000313" key="2">
    <source>
        <dbReference type="EMBL" id="TPQ17941.1"/>
    </source>
</evidence>
<dbReference type="EMBL" id="VCHX02000181">
    <property type="protein sequence ID" value="TPQ17941.1"/>
    <property type="molecule type" value="Genomic_DNA"/>
</dbReference>
<protein>
    <recommendedName>
        <fullName evidence="4">UL36 very large tegument protein</fullName>
    </recommendedName>
</protein>
<dbReference type="OrthoDB" id="4336488at2"/>
<feature type="compositionally biased region" description="Pro residues" evidence="1">
    <location>
        <begin position="204"/>
        <end position="213"/>
    </location>
</feature>
<proteinExistence type="predicted"/>
<gene>
    <name evidence="2" type="ORF">FGD71_033535</name>
</gene>
<evidence type="ECO:0000313" key="3">
    <source>
        <dbReference type="Proteomes" id="UP000317378"/>
    </source>
</evidence>
<dbReference type="AlphaFoldDB" id="A0A505DJU2"/>
<feature type="compositionally biased region" description="Basic residues" evidence="1">
    <location>
        <begin position="232"/>
        <end position="242"/>
    </location>
</feature>
<name>A0A505DJU2_9ACTN</name>
<reference evidence="2 3" key="1">
    <citation type="submission" date="2019-06" db="EMBL/GenBank/DDBJ databases">
        <title>Streptomyces sporangiiformans sp. nov., a novel actinomycete isolated from soil in Mount Song.</title>
        <authorList>
            <person name="Han L."/>
        </authorList>
    </citation>
    <scope>NUCLEOTIDE SEQUENCE [LARGE SCALE GENOMIC DNA]</scope>
    <source>
        <strain evidence="2 3">NEAU-SSA 1</strain>
    </source>
</reference>
<comment type="caution">
    <text evidence="2">The sequence shown here is derived from an EMBL/GenBank/DDBJ whole genome shotgun (WGS) entry which is preliminary data.</text>
</comment>
<evidence type="ECO:0000256" key="1">
    <source>
        <dbReference type="SAM" id="MobiDB-lite"/>
    </source>
</evidence>
<evidence type="ECO:0008006" key="4">
    <source>
        <dbReference type="Google" id="ProtNLM"/>
    </source>
</evidence>
<sequence>MEQLPGQVREFAQYLNGLLTRLDQRGGWCGVFWQRDPDGMRACLDGMEIPPWDVVEALLQDVAAQYGDRAAAQETERARALHAASLAAYDARPGGRDALDGRLDVMLREQRYAAERLEELGRLLRDAASGEEAESLRLDLAWARDDHERATARCAELRARMAQVDRRAASEYGWTQTAPDFPERTAPDGMAPAAGARSEAHPASPAPPVPDPAPEAAKAPKAAKAAKEAKAGKQRSKRRPRGGARFAGIVEEDVDLDAVPAMPEPPVTDAGPRGARFAGSVEEEVRQRPTVPEPSVDEARRATVETVERLVHLRQEGRSGEAHAILAEAAYWPAARFPLLASELQRAGLGADWATLLWEALSLPVGRLAAAADALIAAGRTADGQQMLRQGVVRPASEIGEALLELVEEGRGREVRALLDAYVRVRTPEEAARSADAAPQRLTPLLLEAARGISDDCHRNLVHAFRVAGYTT</sequence>